<evidence type="ECO:0000259" key="7">
    <source>
        <dbReference type="PROSITE" id="PS50160"/>
    </source>
</evidence>
<dbReference type="PROSITE" id="PS50160">
    <property type="entry name" value="DNA_LIGASE_A3"/>
    <property type="match status" value="1"/>
</dbReference>
<dbReference type="Proteomes" id="UP000233524">
    <property type="component" value="Unassembled WGS sequence"/>
</dbReference>
<dbReference type="InterPro" id="IPR036599">
    <property type="entry name" value="DNA_ligase_N_sf"/>
</dbReference>
<evidence type="ECO:0000256" key="4">
    <source>
        <dbReference type="ARBA" id="ARBA00022840"/>
    </source>
</evidence>
<dbReference type="InterPro" id="IPR012308">
    <property type="entry name" value="DNA_ligase_ATP-dep_N"/>
</dbReference>
<dbReference type="PANTHER" id="PTHR45997:SF2">
    <property type="entry name" value="ATP DEPENDENT DNA LIGASE DOMAIN PROTEIN (AFU_ORTHOLOGUE AFUA_5G02430)"/>
    <property type="match status" value="1"/>
</dbReference>
<accession>A0A2N3N6A2</accession>
<dbReference type="GO" id="GO:0006310">
    <property type="term" value="P:DNA recombination"/>
    <property type="evidence" value="ECO:0007669"/>
    <property type="project" value="InterPro"/>
</dbReference>
<keyword evidence="3" id="KW-0547">Nucleotide-binding</keyword>
<keyword evidence="5" id="KW-0539">Nucleus</keyword>
<organism evidence="8 9">
    <name type="scientific">Lomentospora prolificans</name>
    <dbReference type="NCBI Taxonomy" id="41688"/>
    <lineage>
        <taxon>Eukaryota</taxon>
        <taxon>Fungi</taxon>
        <taxon>Dikarya</taxon>
        <taxon>Ascomycota</taxon>
        <taxon>Pezizomycotina</taxon>
        <taxon>Sordariomycetes</taxon>
        <taxon>Hypocreomycetidae</taxon>
        <taxon>Microascales</taxon>
        <taxon>Microascaceae</taxon>
        <taxon>Lomentospora</taxon>
    </lineage>
</organism>
<dbReference type="SUPFAM" id="SSF56091">
    <property type="entry name" value="DNA ligase/mRNA capping enzyme, catalytic domain"/>
    <property type="match status" value="1"/>
</dbReference>
<dbReference type="STRING" id="41688.A0A2N3N6A2"/>
<dbReference type="Pfam" id="PF01068">
    <property type="entry name" value="DNA_ligase_A_M"/>
    <property type="match status" value="1"/>
</dbReference>
<feature type="compositionally biased region" description="Polar residues" evidence="6">
    <location>
        <begin position="828"/>
        <end position="837"/>
    </location>
</feature>
<evidence type="ECO:0000256" key="6">
    <source>
        <dbReference type="SAM" id="MobiDB-lite"/>
    </source>
</evidence>
<feature type="compositionally biased region" description="Low complexity" evidence="6">
    <location>
        <begin position="806"/>
        <end position="819"/>
    </location>
</feature>
<dbReference type="GO" id="GO:0003910">
    <property type="term" value="F:DNA ligase (ATP) activity"/>
    <property type="evidence" value="ECO:0007669"/>
    <property type="project" value="InterPro"/>
</dbReference>
<feature type="compositionally biased region" description="Low complexity" evidence="6">
    <location>
        <begin position="838"/>
        <end position="848"/>
    </location>
</feature>
<feature type="region of interest" description="Disordered" evidence="6">
    <location>
        <begin position="668"/>
        <end position="719"/>
    </location>
</feature>
<evidence type="ECO:0000313" key="9">
    <source>
        <dbReference type="Proteomes" id="UP000233524"/>
    </source>
</evidence>
<feature type="region of interest" description="Disordered" evidence="6">
    <location>
        <begin position="732"/>
        <end position="897"/>
    </location>
</feature>
<dbReference type="VEuPathDB" id="FungiDB:jhhlp_006581"/>
<dbReference type="InterPro" id="IPR012340">
    <property type="entry name" value="NA-bd_OB-fold"/>
</dbReference>
<name>A0A2N3N6A2_9PEZI</name>
<sequence length="1054" mass="118790">MTLFFSHVSNLLETLYDQCIAEKQKENRPTIQRWFAYHRELIDPLDAPTGAALLSTLLPAKRTDRVYHIKDRRLEDIFARAQRLGNSRVRELRRYKVPGSGVDLADCIDTILKATPNPAHHCVSVLEVDTLLRTLASSTRSSPENVHESDYPLAESTRNGLEAMYTRLSPLEAKWFTRLILKDYRPIEIDETLIYHSYHSLLPNILKIRDSIPAAVNVLQSILEEERAEYGDGVKPDRWDTQIVLRHLRPVLGTKVGRPFWRKGRSIKHCLDMGRGFMSVEKKLDGEYCQIHVDLSKGRDCIQIFSKSGKDSTKDRVRVHEAIRDALDLNKPGCKITKGCILEGELVAYCDYKRKILPFHKVRNHVTRSGRYIGSEMDSPPRPTEHLMVIYYDALLIDDESLLGVRHSKRMEKLKDILVPRPGYAEIVERRVLDFNKPQAASDLRNMFANCIAAGEEGLVIKPDEPYMVFNGRRDEFTGSPIKFKKEYIGNFGDLGDLAAVAVRYDSRRAKSLQIPHVKWTHFYLGCITNKSSLHIPGTVPEFTVVVVVEPNASLLHTVMTHCQPHPVDFKENNSLKLNIPEGVSAGRKPMYVFTRPPVFDVRCFAFEKPGNVGFYTPRFTTASKIHFDRDFRDVLTFDELQDVAEKAMAERPWEDGTPERRLHWVEKLEKADPRGMPVDRMTQSKVSSSPSPSPQPQPQPTLGMFPLTVPPSLAGSDSQRSAISVITISSGSIGSSSQRSASSGRRTMTPPTSSLEGEPSSPTSCKRQGGNDSKSQESLKRKRSSQASLGDIYGSSPRAKRRINSPVSRSSPLRSSPRSQREPLGEVSNNASQQTGSSYRSFTSSFSQATNPELQENQVPPLDPATPKTTRAANQPSSVTTPASKRKSNVSGNTVAKVNVAPAEMIEVPDSEDEDTALLLPRCKQLGSNCWFQDRAVLLGPRLARRKVITDRLLPRHGIHGYITDHNAWMPENPERRPEGLKTCLVDTYREEEMREFLDGIEARPLTLEGGGREYIEVYHWRVLEDLATVEEEKGAFEKGKADPRRKWWVGLV</sequence>
<comment type="caution">
    <text evidence="8">The sequence shown here is derived from an EMBL/GenBank/DDBJ whole genome shotgun (WGS) entry which is preliminary data.</text>
</comment>
<dbReference type="EMBL" id="NLAX01000701">
    <property type="protein sequence ID" value="PKS07969.1"/>
    <property type="molecule type" value="Genomic_DNA"/>
</dbReference>
<dbReference type="AlphaFoldDB" id="A0A2N3N6A2"/>
<evidence type="ECO:0000256" key="5">
    <source>
        <dbReference type="ARBA" id="ARBA00023242"/>
    </source>
</evidence>
<feature type="compositionally biased region" description="Polar residues" evidence="6">
    <location>
        <begin position="868"/>
        <end position="897"/>
    </location>
</feature>
<feature type="compositionally biased region" description="Low complexity" evidence="6">
    <location>
        <begin position="732"/>
        <end position="747"/>
    </location>
</feature>
<proteinExistence type="inferred from homology"/>
<feature type="domain" description="ATP-dependent DNA ligase family profile" evidence="7">
    <location>
        <begin position="389"/>
        <end position="529"/>
    </location>
</feature>
<evidence type="ECO:0000256" key="3">
    <source>
        <dbReference type="ARBA" id="ARBA00022741"/>
    </source>
</evidence>
<keyword evidence="4" id="KW-0067">ATP-binding</keyword>
<dbReference type="InParanoid" id="A0A2N3N6A2"/>
<protein>
    <recommendedName>
        <fullName evidence="7">ATP-dependent DNA ligase family profile domain-containing protein</fullName>
    </recommendedName>
</protein>
<dbReference type="Gene3D" id="3.30.470.30">
    <property type="entry name" value="DNA ligase/mRNA capping enzyme"/>
    <property type="match status" value="1"/>
</dbReference>
<dbReference type="Pfam" id="PF04675">
    <property type="entry name" value="DNA_ligase_A_N"/>
    <property type="match status" value="1"/>
</dbReference>
<dbReference type="GO" id="GO:0032807">
    <property type="term" value="C:DNA ligase IV complex"/>
    <property type="evidence" value="ECO:0007669"/>
    <property type="project" value="TreeGrafter"/>
</dbReference>
<dbReference type="Gene3D" id="1.10.3260.10">
    <property type="entry name" value="DNA ligase, ATP-dependent, N-terminal domain"/>
    <property type="match status" value="1"/>
</dbReference>
<keyword evidence="2" id="KW-0436">Ligase</keyword>
<evidence type="ECO:0000256" key="1">
    <source>
        <dbReference type="ARBA" id="ARBA00007572"/>
    </source>
</evidence>
<keyword evidence="9" id="KW-1185">Reference proteome</keyword>
<dbReference type="GO" id="GO:0005524">
    <property type="term" value="F:ATP binding"/>
    <property type="evidence" value="ECO:0007669"/>
    <property type="project" value="UniProtKB-KW"/>
</dbReference>
<dbReference type="OrthoDB" id="2160351at2759"/>
<feature type="compositionally biased region" description="Polar residues" evidence="6">
    <location>
        <begin position="849"/>
        <end position="859"/>
    </location>
</feature>
<evidence type="ECO:0000256" key="2">
    <source>
        <dbReference type="ARBA" id="ARBA00022598"/>
    </source>
</evidence>
<evidence type="ECO:0000313" key="8">
    <source>
        <dbReference type="EMBL" id="PKS07969.1"/>
    </source>
</evidence>
<dbReference type="InterPro" id="IPR012310">
    <property type="entry name" value="DNA_ligase_ATP-dep_cent"/>
</dbReference>
<dbReference type="GO" id="GO:0003677">
    <property type="term" value="F:DNA binding"/>
    <property type="evidence" value="ECO:0007669"/>
    <property type="project" value="InterPro"/>
</dbReference>
<dbReference type="Gene3D" id="2.40.50.140">
    <property type="entry name" value="Nucleic acid-binding proteins"/>
    <property type="match status" value="1"/>
</dbReference>
<reference evidence="8 9" key="1">
    <citation type="journal article" date="2017" name="G3 (Bethesda)">
        <title>First Draft Genome Sequence of the Pathogenic Fungus Lomentospora prolificans (Formerly Scedosporium prolificans).</title>
        <authorList>
            <person name="Luo R."/>
            <person name="Zimin A."/>
            <person name="Workman R."/>
            <person name="Fan Y."/>
            <person name="Pertea G."/>
            <person name="Grossman N."/>
            <person name="Wear M.P."/>
            <person name="Jia B."/>
            <person name="Miller H."/>
            <person name="Casadevall A."/>
            <person name="Timp W."/>
            <person name="Zhang S.X."/>
            <person name="Salzberg S.L."/>
        </authorList>
    </citation>
    <scope>NUCLEOTIDE SEQUENCE [LARGE SCALE GENOMIC DNA]</scope>
    <source>
        <strain evidence="8 9">JHH-5317</strain>
    </source>
</reference>
<comment type="similarity">
    <text evidence="1">Belongs to the ATP-dependent DNA ligase family.</text>
</comment>
<feature type="compositionally biased region" description="Polar residues" evidence="6">
    <location>
        <begin position="750"/>
        <end position="774"/>
    </location>
</feature>
<dbReference type="InterPro" id="IPR029710">
    <property type="entry name" value="LIG4"/>
</dbReference>
<dbReference type="GO" id="GO:0006303">
    <property type="term" value="P:double-strand break repair via nonhomologous end joining"/>
    <property type="evidence" value="ECO:0007669"/>
    <property type="project" value="TreeGrafter"/>
</dbReference>
<gene>
    <name evidence="8" type="ORF">jhhlp_006581</name>
</gene>
<dbReference type="GO" id="GO:0006297">
    <property type="term" value="P:nucleotide-excision repair, DNA gap filling"/>
    <property type="evidence" value="ECO:0007669"/>
    <property type="project" value="TreeGrafter"/>
</dbReference>
<dbReference type="PANTHER" id="PTHR45997">
    <property type="entry name" value="DNA LIGASE 4"/>
    <property type="match status" value="1"/>
</dbReference>